<reference evidence="1" key="1">
    <citation type="submission" date="2021-06" db="EMBL/GenBank/DDBJ databases">
        <authorList>
            <person name="Kallberg Y."/>
            <person name="Tangrot J."/>
            <person name="Rosling A."/>
        </authorList>
    </citation>
    <scope>NUCLEOTIDE SEQUENCE</scope>
    <source>
        <strain evidence="1">87-6 pot B 2015</strain>
    </source>
</reference>
<protein>
    <submittedName>
        <fullName evidence="1">16340_t:CDS:1</fullName>
    </submittedName>
</protein>
<evidence type="ECO:0000313" key="1">
    <source>
        <dbReference type="EMBL" id="CAG8669483.1"/>
    </source>
</evidence>
<dbReference type="EMBL" id="CAJVPP010005759">
    <property type="protein sequence ID" value="CAG8669483.1"/>
    <property type="molecule type" value="Genomic_DNA"/>
</dbReference>
<dbReference type="AlphaFoldDB" id="A0A9N9H9J6"/>
<organism evidence="1 2">
    <name type="scientific">Funneliformis mosseae</name>
    <name type="common">Endomycorrhizal fungus</name>
    <name type="synonym">Glomus mosseae</name>
    <dbReference type="NCBI Taxonomy" id="27381"/>
    <lineage>
        <taxon>Eukaryota</taxon>
        <taxon>Fungi</taxon>
        <taxon>Fungi incertae sedis</taxon>
        <taxon>Mucoromycota</taxon>
        <taxon>Glomeromycotina</taxon>
        <taxon>Glomeromycetes</taxon>
        <taxon>Glomerales</taxon>
        <taxon>Glomeraceae</taxon>
        <taxon>Funneliformis</taxon>
    </lineage>
</organism>
<proteinExistence type="predicted"/>
<dbReference type="Proteomes" id="UP000789375">
    <property type="component" value="Unassembled WGS sequence"/>
</dbReference>
<sequence>MNANPNQRPIVDELNGILHFWHQSINNYEKYKDIKEFEYYGKEIKEAFEEADKEIPNISISRKINPDAIYTKIPSSSQLRGNIDIYD</sequence>
<evidence type="ECO:0000313" key="2">
    <source>
        <dbReference type="Proteomes" id="UP000789375"/>
    </source>
</evidence>
<accession>A0A9N9H9J6</accession>
<gene>
    <name evidence="1" type="ORF">FMOSSE_LOCUS12333</name>
</gene>
<comment type="caution">
    <text evidence="1">The sequence shown here is derived from an EMBL/GenBank/DDBJ whole genome shotgun (WGS) entry which is preliminary data.</text>
</comment>
<keyword evidence="2" id="KW-1185">Reference proteome</keyword>
<name>A0A9N9H9J6_FUNMO</name>